<evidence type="ECO:0000256" key="5">
    <source>
        <dbReference type="PIRNR" id="PIRNR038471"/>
    </source>
</evidence>
<comment type="similarity">
    <text evidence="1 5">Belongs to the MreC family.</text>
</comment>
<protein>
    <recommendedName>
        <fullName evidence="2 5">Cell shape-determining protein MreC</fullName>
    </recommendedName>
    <alternativeName>
        <fullName evidence="4 5">Cell shape protein MreC</fullName>
    </alternativeName>
</protein>
<feature type="compositionally biased region" description="Pro residues" evidence="6">
    <location>
        <begin position="298"/>
        <end position="323"/>
    </location>
</feature>
<dbReference type="Pfam" id="PF04085">
    <property type="entry name" value="MreC"/>
    <property type="match status" value="1"/>
</dbReference>
<dbReference type="PANTHER" id="PTHR34138:SF1">
    <property type="entry name" value="CELL SHAPE-DETERMINING PROTEIN MREC"/>
    <property type="match status" value="1"/>
</dbReference>
<dbReference type="InterPro" id="IPR055342">
    <property type="entry name" value="MreC_beta-barrel_core"/>
</dbReference>
<evidence type="ECO:0000313" key="8">
    <source>
        <dbReference type="EMBL" id="ABK52522.1"/>
    </source>
</evidence>
<dbReference type="InterPro" id="IPR042175">
    <property type="entry name" value="Cell/Rod_MreC_2"/>
</dbReference>
<dbReference type="GO" id="GO:0008360">
    <property type="term" value="P:regulation of cell shape"/>
    <property type="evidence" value="ECO:0007669"/>
    <property type="project" value="UniProtKB-KW"/>
</dbReference>
<dbReference type="InterPro" id="IPR007221">
    <property type="entry name" value="MreC"/>
</dbReference>
<keyword evidence="9" id="KW-1185">Reference proteome</keyword>
<evidence type="ECO:0000256" key="6">
    <source>
        <dbReference type="SAM" id="MobiDB-lite"/>
    </source>
</evidence>
<evidence type="ECO:0000259" key="7">
    <source>
        <dbReference type="Pfam" id="PF04085"/>
    </source>
</evidence>
<dbReference type="eggNOG" id="COG1792">
    <property type="taxonomic scope" value="Bacteria"/>
</dbReference>
<dbReference type="RefSeq" id="WP_011719585.1">
    <property type="nucleotide sequence ID" value="NC_008578.1"/>
</dbReference>
<dbReference type="InterPro" id="IPR042177">
    <property type="entry name" value="Cell/Rod_1"/>
</dbReference>
<dbReference type="HOGENOM" id="CLU_042663_3_0_11"/>
<evidence type="ECO:0000256" key="4">
    <source>
        <dbReference type="ARBA" id="ARBA00032089"/>
    </source>
</evidence>
<evidence type="ECO:0000256" key="3">
    <source>
        <dbReference type="ARBA" id="ARBA00022960"/>
    </source>
</evidence>
<dbReference type="GO" id="GO:0005886">
    <property type="term" value="C:plasma membrane"/>
    <property type="evidence" value="ECO:0007669"/>
    <property type="project" value="TreeGrafter"/>
</dbReference>
<evidence type="ECO:0000313" key="9">
    <source>
        <dbReference type="Proteomes" id="UP000008221"/>
    </source>
</evidence>
<dbReference type="AlphaFoldDB" id="A0LSW2"/>
<dbReference type="Gene3D" id="2.40.10.340">
    <property type="entry name" value="Rod shape-determining protein MreC, domain 1"/>
    <property type="match status" value="1"/>
</dbReference>
<gene>
    <name evidence="8" type="ordered locus">Acel_0749</name>
</gene>
<dbReference type="STRING" id="351607.Acel_0749"/>
<reference evidence="8 9" key="1">
    <citation type="journal article" date="2009" name="Genome Res.">
        <title>Complete genome of the cellulolytic thermophile Acidothermus cellulolyticus 11B provides insights into its ecophysiological and evolutionary adaptations.</title>
        <authorList>
            <person name="Barabote R.D."/>
            <person name="Xie G."/>
            <person name="Leu D.H."/>
            <person name="Normand P."/>
            <person name="Necsulea A."/>
            <person name="Daubin V."/>
            <person name="Medigue C."/>
            <person name="Adney W.S."/>
            <person name="Xu X.C."/>
            <person name="Lapidus A."/>
            <person name="Parales R.E."/>
            <person name="Detter C."/>
            <person name="Pujic P."/>
            <person name="Bruce D."/>
            <person name="Lavire C."/>
            <person name="Challacombe J.F."/>
            <person name="Brettin T.S."/>
            <person name="Berry A.M."/>
        </authorList>
    </citation>
    <scope>NUCLEOTIDE SEQUENCE [LARGE SCALE GENOMIC DNA]</scope>
    <source>
        <strain evidence="9">ATCC 43068 / DSM 8971 / 11B</strain>
    </source>
</reference>
<dbReference type="PANTHER" id="PTHR34138">
    <property type="entry name" value="CELL SHAPE-DETERMINING PROTEIN MREC"/>
    <property type="match status" value="1"/>
</dbReference>
<dbReference type="Gene3D" id="2.40.10.350">
    <property type="entry name" value="Rod shape-determining protein MreC, domain 2"/>
    <property type="match status" value="1"/>
</dbReference>
<dbReference type="OrthoDB" id="5196068at2"/>
<feature type="region of interest" description="Disordered" evidence="6">
    <location>
        <begin position="294"/>
        <end position="323"/>
    </location>
</feature>
<evidence type="ECO:0000256" key="2">
    <source>
        <dbReference type="ARBA" id="ARBA00013855"/>
    </source>
</evidence>
<keyword evidence="3 5" id="KW-0133">Cell shape</keyword>
<accession>A0LSW2</accession>
<proteinExistence type="inferred from homology"/>
<dbReference type="EMBL" id="CP000481">
    <property type="protein sequence ID" value="ABK52522.1"/>
    <property type="molecule type" value="Genomic_DNA"/>
</dbReference>
<dbReference type="Proteomes" id="UP000008221">
    <property type="component" value="Chromosome"/>
</dbReference>
<dbReference type="NCBIfam" id="NF010510">
    <property type="entry name" value="PRK13922.11-5"/>
    <property type="match status" value="1"/>
</dbReference>
<organism evidence="8 9">
    <name type="scientific">Acidothermus cellulolyticus (strain ATCC 43068 / DSM 8971 / 11B)</name>
    <dbReference type="NCBI Taxonomy" id="351607"/>
    <lineage>
        <taxon>Bacteria</taxon>
        <taxon>Bacillati</taxon>
        <taxon>Actinomycetota</taxon>
        <taxon>Actinomycetes</taxon>
        <taxon>Acidothermales</taxon>
        <taxon>Acidothermaceae</taxon>
        <taxon>Acidothermus</taxon>
    </lineage>
</organism>
<evidence type="ECO:0000256" key="1">
    <source>
        <dbReference type="ARBA" id="ARBA00009369"/>
    </source>
</evidence>
<comment type="function">
    <text evidence="5">Involved in formation and maintenance of cell shape.</text>
</comment>
<sequence length="323" mass="33953">MRDTRRTRLILALLLLTAFTLITLDYQSNGRGVFGDLRRIGLAVFGPVERLAADVVRPVRHAIDTVASFGSEHKKVQQLQQQVETLRRQLRAQPFEQHRAAELDKLIQVSSIGQYTIVPAQVIAVGRGAGFEWTATIDVGSRDGVRPEMTVINGDGLVGRVTAVSADTATVVLAIDPQFNVGVRLPNGAIGVVSGHGRAAMSLQLIDPSVRITPGTGLVTAGSVDQTPFVWGVPVGTVTAVSTPLAGEVQTGTVRPFVDFATLDLVGVVVKPPRTDPRGALLASPVPTVTVTVTATPAPVPQPSRPAAQPSPLPSPTPAPSHG</sequence>
<name>A0LSW2_ACIC1</name>
<dbReference type="InParanoid" id="A0LSW2"/>
<dbReference type="KEGG" id="ace:Acel_0749"/>
<dbReference type="PIRSF" id="PIRSF038471">
    <property type="entry name" value="MreC"/>
    <property type="match status" value="1"/>
</dbReference>
<feature type="domain" description="Rod shape-determining protein MreC beta-barrel core" evidence="7">
    <location>
        <begin position="132"/>
        <end position="269"/>
    </location>
</feature>